<organism evidence="1 2">
    <name type="scientific">Erwinia phage pEa_SNUABM_1</name>
    <dbReference type="NCBI Taxonomy" id="2869543"/>
    <lineage>
        <taxon>Viruses</taxon>
        <taxon>Duplodnaviria</taxon>
        <taxon>Heunggongvirae</taxon>
        <taxon>Uroviricota</taxon>
        <taxon>Caudoviricetes</taxon>
        <taxon>Alexandravirus</taxon>
        <taxon>Alexandravirus SNUABM1</taxon>
    </lineage>
</organism>
<evidence type="ECO:0000313" key="2">
    <source>
        <dbReference type="Proteomes" id="UP000827973"/>
    </source>
</evidence>
<accession>A0AAE7XM18</accession>
<sequence>MRTISGRWYSVHGREGTWVTNRYGTTFYRSGSEVWRDINKGWEVALEHELHRRTEIEHKEVDDKYKHWGKIVKAIAVQSVDQNNEHTAQLAEMLEALRQRFYGQQLQQLSITLDETAVTS</sequence>
<dbReference type="Proteomes" id="UP000827973">
    <property type="component" value="Segment"/>
</dbReference>
<dbReference type="EMBL" id="MZ443776">
    <property type="protein sequence ID" value="QZE57484.1"/>
    <property type="molecule type" value="Genomic_DNA"/>
</dbReference>
<evidence type="ECO:0000313" key="1">
    <source>
        <dbReference type="EMBL" id="QZE57484.1"/>
    </source>
</evidence>
<keyword evidence="2" id="KW-1185">Reference proteome</keyword>
<proteinExistence type="predicted"/>
<gene>
    <name evidence="1" type="ORF">pEaSNUABM1_00275</name>
</gene>
<name>A0AAE7XM18_9CAUD</name>
<protein>
    <submittedName>
        <fullName evidence="1">Uncharacterized protein</fullName>
    </submittedName>
</protein>
<reference evidence="1 2" key="1">
    <citation type="submission" date="2021-06" db="EMBL/GenBank/DDBJ databases">
        <title>Complete genome sequence of Erwinia phage pEa_SNUABM_1.</title>
        <authorList>
            <person name="Kim S.G."/>
            <person name="Park S.C."/>
        </authorList>
    </citation>
    <scope>NUCLEOTIDE SEQUENCE [LARGE SCALE GENOMIC DNA]</scope>
</reference>